<dbReference type="InterPro" id="IPR003819">
    <property type="entry name" value="TauD/TfdA-like"/>
</dbReference>
<comment type="cofactor">
    <cofactor evidence="1">
        <name>Fe(2+)</name>
        <dbReference type="ChEBI" id="CHEBI:29033"/>
    </cofactor>
</comment>
<organism evidence="6 7">
    <name type="scientific">Nannocystis pusilla</name>
    <dbReference type="NCBI Taxonomy" id="889268"/>
    <lineage>
        <taxon>Bacteria</taxon>
        <taxon>Pseudomonadati</taxon>
        <taxon>Myxococcota</taxon>
        <taxon>Polyangia</taxon>
        <taxon>Nannocystales</taxon>
        <taxon>Nannocystaceae</taxon>
        <taxon>Nannocystis</taxon>
    </lineage>
</organism>
<dbReference type="GO" id="GO:0017000">
    <property type="term" value="P:antibiotic biosynthetic process"/>
    <property type="evidence" value="ECO:0007669"/>
    <property type="project" value="UniProtKB-KW"/>
</dbReference>
<dbReference type="InterPro" id="IPR042098">
    <property type="entry name" value="TauD-like_sf"/>
</dbReference>
<feature type="compositionally biased region" description="Polar residues" evidence="4">
    <location>
        <begin position="175"/>
        <end position="185"/>
    </location>
</feature>
<dbReference type="Gene3D" id="3.60.130.10">
    <property type="entry name" value="Clavaminate synthase-like"/>
    <property type="match status" value="1"/>
</dbReference>
<dbReference type="Pfam" id="PF02668">
    <property type="entry name" value="TauD"/>
    <property type="match status" value="1"/>
</dbReference>
<keyword evidence="2" id="KW-0560">Oxidoreductase</keyword>
<dbReference type="PANTHER" id="PTHR10696:SF56">
    <property type="entry name" value="TAUD_TFDA-LIKE DOMAIN-CONTAINING PROTEIN"/>
    <property type="match status" value="1"/>
</dbReference>
<evidence type="ECO:0000256" key="1">
    <source>
        <dbReference type="ARBA" id="ARBA00001954"/>
    </source>
</evidence>
<reference evidence="6" key="1">
    <citation type="submission" date="2022-11" db="EMBL/GenBank/DDBJ databases">
        <title>Minimal conservation of predation-associated metabolite biosynthetic gene clusters underscores biosynthetic potential of Myxococcota including descriptions for ten novel species: Archangium lansinium sp. nov., Myxococcus landrumus sp. nov., Nannocystis bai.</title>
        <authorList>
            <person name="Ahearne A."/>
            <person name="Stevens C."/>
            <person name="Phillips K."/>
        </authorList>
    </citation>
    <scope>NUCLEOTIDE SEQUENCE</scope>
    <source>
        <strain evidence="6">Na p29</strain>
    </source>
</reference>
<sequence length="185" mass="19185">MRLSEIRGPGGGAVPVVEPDGDARVDALRAWLDAEKTWLSGQLRSHGAVLLRGFGVRVPVDLEHVARAIEPGLKNEYLGTSPRDALSEYVFSASELPPYYPIPQHCEMSFLRDPPRRLFFACLVAPQGGGGETRCATFAASSPTSIPTCATASSAAGSASSATTTAPTAADASTCGSSSAGTRCS</sequence>
<evidence type="ECO:0000256" key="3">
    <source>
        <dbReference type="ARBA" id="ARBA00023194"/>
    </source>
</evidence>
<proteinExistence type="predicted"/>
<keyword evidence="7" id="KW-1185">Reference proteome</keyword>
<dbReference type="EMBL" id="JAPNKE010000002">
    <property type="protein sequence ID" value="MCY1005696.1"/>
    <property type="molecule type" value="Genomic_DNA"/>
</dbReference>
<feature type="domain" description="TauD/TfdA-like" evidence="5">
    <location>
        <begin position="22"/>
        <end position="134"/>
    </location>
</feature>
<dbReference type="GO" id="GO:0016706">
    <property type="term" value="F:2-oxoglutarate-dependent dioxygenase activity"/>
    <property type="evidence" value="ECO:0007669"/>
    <property type="project" value="UniProtKB-ARBA"/>
</dbReference>
<comment type="caution">
    <text evidence="6">The sequence shown here is derived from an EMBL/GenBank/DDBJ whole genome shotgun (WGS) entry which is preliminary data.</text>
</comment>
<evidence type="ECO:0000256" key="4">
    <source>
        <dbReference type="SAM" id="MobiDB-lite"/>
    </source>
</evidence>
<name>A0A9X3IVS4_9BACT</name>
<dbReference type="SUPFAM" id="SSF51197">
    <property type="entry name" value="Clavaminate synthase-like"/>
    <property type="match status" value="1"/>
</dbReference>
<dbReference type="PANTHER" id="PTHR10696">
    <property type="entry name" value="GAMMA-BUTYROBETAINE HYDROXYLASE-RELATED"/>
    <property type="match status" value="1"/>
</dbReference>
<dbReference type="InterPro" id="IPR050411">
    <property type="entry name" value="AlphaKG_dependent_hydroxylases"/>
</dbReference>
<keyword evidence="6" id="KW-0223">Dioxygenase</keyword>
<protein>
    <submittedName>
        <fullName evidence="6">TauD/TfdA family dioxygenase</fullName>
    </submittedName>
</protein>
<gene>
    <name evidence="6" type="ORF">OV079_08985</name>
</gene>
<evidence type="ECO:0000313" key="6">
    <source>
        <dbReference type="EMBL" id="MCY1005696.1"/>
    </source>
</evidence>
<feature type="compositionally biased region" description="Low complexity" evidence="4">
    <location>
        <begin position="160"/>
        <end position="174"/>
    </location>
</feature>
<evidence type="ECO:0000259" key="5">
    <source>
        <dbReference type="Pfam" id="PF02668"/>
    </source>
</evidence>
<evidence type="ECO:0000256" key="2">
    <source>
        <dbReference type="ARBA" id="ARBA00023002"/>
    </source>
</evidence>
<evidence type="ECO:0000313" key="7">
    <source>
        <dbReference type="Proteomes" id="UP001150924"/>
    </source>
</evidence>
<accession>A0A9X3IVS4</accession>
<dbReference type="AlphaFoldDB" id="A0A9X3IVS4"/>
<keyword evidence="3" id="KW-0045">Antibiotic biosynthesis</keyword>
<feature type="region of interest" description="Disordered" evidence="4">
    <location>
        <begin position="160"/>
        <end position="185"/>
    </location>
</feature>
<dbReference type="Proteomes" id="UP001150924">
    <property type="component" value="Unassembled WGS sequence"/>
</dbReference>